<evidence type="ECO:0000313" key="2">
    <source>
        <dbReference type="Proteomes" id="UP000076023"/>
    </source>
</evidence>
<keyword evidence="2" id="KW-1185">Reference proteome</keyword>
<dbReference type="InParanoid" id="A0A146G6V1"/>
<reference evidence="2" key="1">
    <citation type="journal article" date="2017" name="Genome Announc.">
        <title>Draft Genome Sequence of Terrimicrobium sacchariphilum NM-5T, a Facultative Anaerobic Soil Bacterium of the Class Spartobacteria.</title>
        <authorList>
            <person name="Qiu Y.L."/>
            <person name="Tourlousse D.M."/>
            <person name="Matsuura N."/>
            <person name="Ohashi A."/>
            <person name="Sekiguchi Y."/>
        </authorList>
    </citation>
    <scope>NUCLEOTIDE SEQUENCE [LARGE SCALE GENOMIC DNA]</scope>
    <source>
        <strain evidence="2">NM-5</strain>
    </source>
</reference>
<sequence length="130" mass="13826">MCLPSLHSEEIARTRGVHQAAVADYLQAHIAKVSRSGDRVVLGGDGEVFAVKGDKQNITGFSDRIVLRQAGDSFVANFGASEGVNTVLTLVKVDTGRVELRYRVMDSRRGGLRIDEGAVSLAVARSGAEA</sequence>
<comment type="caution">
    <text evidence="1">The sequence shown here is derived from an EMBL/GenBank/DDBJ whole genome shotgun (WGS) entry which is preliminary data.</text>
</comment>
<protein>
    <submittedName>
        <fullName evidence="1">Uncharacterized protein</fullName>
    </submittedName>
</protein>
<organism evidence="1 2">
    <name type="scientific">Terrimicrobium sacchariphilum</name>
    <dbReference type="NCBI Taxonomy" id="690879"/>
    <lineage>
        <taxon>Bacteria</taxon>
        <taxon>Pseudomonadati</taxon>
        <taxon>Verrucomicrobiota</taxon>
        <taxon>Terrimicrobiia</taxon>
        <taxon>Terrimicrobiales</taxon>
        <taxon>Terrimicrobiaceae</taxon>
        <taxon>Terrimicrobium</taxon>
    </lineage>
</organism>
<evidence type="ECO:0000313" key="1">
    <source>
        <dbReference type="EMBL" id="GAT32498.1"/>
    </source>
</evidence>
<dbReference type="Proteomes" id="UP000076023">
    <property type="component" value="Unassembled WGS sequence"/>
</dbReference>
<dbReference type="EMBL" id="BDCO01000002">
    <property type="protein sequence ID" value="GAT32498.1"/>
    <property type="molecule type" value="Genomic_DNA"/>
</dbReference>
<proteinExistence type="predicted"/>
<gene>
    <name evidence="1" type="ORF">TSACC_2897</name>
</gene>
<name>A0A146G6V1_TERSA</name>
<dbReference type="AlphaFoldDB" id="A0A146G6V1"/>
<accession>A0A146G6V1</accession>